<comment type="subcellular location">
    <subcellularLocation>
        <location evidence="1">Cell membrane</location>
        <topology evidence="1">Multi-pass membrane protein</topology>
    </subcellularLocation>
</comment>
<dbReference type="InterPro" id="IPR050366">
    <property type="entry name" value="BP-dependent_transpt_permease"/>
</dbReference>
<dbReference type="Pfam" id="PF12911">
    <property type="entry name" value="OppC_N"/>
    <property type="match status" value="1"/>
</dbReference>
<dbReference type="Pfam" id="PF00528">
    <property type="entry name" value="BPD_transp_1"/>
    <property type="match status" value="1"/>
</dbReference>
<evidence type="ECO:0000256" key="2">
    <source>
        <dbReference type="ARBA" id="ARBA00022448"/>
    </source>
</evidence>
<feature type="transmembrane region" description="Helical" evidence="7">
    <location>
        <begin position="179"/>
        <end position="205"/>
    </location>
</feature>
<keyword evidence="3" id="KW-1003">Cell membrane</keyword>
<feature type="transmembrane region" description="Helical" evidence="7">
    <location>
        <begin position="295"/>
        <end position="316"/>
    </location>
</feature>
<dbReference type="InterPro" id="IPR035906">
    <property type="entry name" value="MetI-like_sf"/>
</dbReference>
<evidence type="ECO:0000256" key="7">
    <source>
        <dbReference type="SAM" id="Phobius"/>
    </source>
</evidence>
<dbReference type="PANTHER" id="PTHR43386:SF1">
    <property type="entry name" value="D,D-DIPEPTIDE TRANSPORT SYSTEM PERMEASE PROTEIN DDPC-RELATED"/>
    <property type="match status" value="1"/>
</dbReference>
<dbReference type="InterPro" id="IPR025966">
    <property type="entry name" value="OppC_N"/>
</dbReference>
<dbReference type="InterPro" id="IPR000515">
    <property type="entry name" value="MetI-like"/>
</dbReference>
<proteinExistence type="predicted"/>
<accession>A0A0F9Q4F2</accession>
<keyword evidence="5 7" id="KW-1133">Transmembrane helix</keyword>
<evidence type="ECO:0000313" key="9">
    <source>
        <dbReference type="EMBL" id="KKN37379.1"/>
    </source>
</evidence>
<name>A0A0F9Q4F2_9ZZZZ</name>
<dbReference type="AlphaFoldDB" id="A0A0F9Q4F2"/>
<evidence type="ECO:0000256" key="5">
    <source>
        <dbReference type="ARBA" id="ARBA00022989"/>
    </source>
</evidence>
<feature type="transmembrane region" description="Helical" evidence="7">
    <location>
        <begin position="137"/>
        <end position="158"/>
    </location>
</feature>
<evidence type="ECO:0000256" key="4">
    <source>
        <dbReference type="ARBA" id="ARBA00022692"/>
    </source>
</evidence>
<evidence type="ECO:0000256" key="6">
    <source>
        <dbReference type="ARBA" id="ARBA00023136"/>
    </source>
</evidence>
<dbReference type="EMBL" id="LAZR01001898">
    <property type="protein sequence ID" value="KKN37379.1"/>
    <property type="molecule type" value="Genomic_DNA"/>
</dbReference>
<evidence type="ECO:0000259" key="8">
    <source>
        <dbReference type="PROSITE" id="PS50928"/>
    </source>
</evidence>
<reference evidence="9" key="1">
    <citation type="journal article" date="2015" name="Nature">
        <title>Complex archaea that bridge the gap between prokaryotes and eukaryotes.</title>
        <authorList>
            <person name="Spang A."/>
            <person name="Saw J.H."/>
            <person name="Jorgensen S.L."/>
            <person name="Zaremba-Niedzwiedzka K."/>
            <person name="Martijn J."/>
            <person name="Lind A.E."/>
            <person name="van Eijk R."/>
            <person name="Schleper C."/>
            <person name="Guy L."/>
            <person name="Ettema T.J."/>
        </authorList>
    </citation>
    <scope>NUCLEOTIDE SEQUENCE</scope>
</reference>
<sequence length="330" mass="36684">MTTDQVILNESEETPNKKRKNIKRLLKFYLIPGWRDPEFTARQNQIEMIKSKRRLFRRIITPLTLTGLAMVLFIIILAVYAPWFTPFTIDELAVPYLPDDSLPFEDPSPAHPLGTTKFAFDLLGRLIWGARTAMTAAMFPVFISVTGGIILGTISAYFGGRVDTIIMRIVDFMYSLPTLILVIIITPMVGGKLINILLIWGLLYIPLNTRFVRSLVLQVKQNVFVRAAITGGADKIKVMFKHVFPNVISPILISLFGSMGFSVLGFASIAFLGMGDQTVTDWGTDILYSRARMTAIGPAFWPGLLIGLTAIGFILLGDGLRDALDPKLTI</sequence>
<dbReference type="Gene3D" id="1.10.3720.10">
    <property type="entry name" value="MetI-like"/>
    <property type="match status" value="1"/>
</dbReference>
<feature type="domain" description="ABC transmembrane type-1" evidence="8">
    <location>
        <begin position="130"/>
        <end position="317"/>
    </location>
</feature>
<organism evidence="9">
    <name type="scientific">marine sediment metagenome</name>
    <dbReference type="NCBI Taxonomy" id="412755"/>
    <lineage>
        <taxon>unclassified sequences</taxon>
        <taxon>metagenomes</taxon>
        <taxon>ecological metagenomes</taxon>
    </lineage>
</organism>
<keyword evidence="4 7" id="KW-0812">Transmembrane</keyword>
<dbReference type="SUPFAM" id="SSF161098">
    <property type="entry name" value="MetI-like"/>
    <property type="match status" value="1"/>
</dbReference>
<dbReference type="PANTHER" id="PTHR43386">
    <property type="entry name" value="OLIGOPEPTIDE TRANSPORT SYSTEM PERMEASE PROTEIN APPC"/>
    <property type="match status" value="1"/>
</dbReference>
<dbReference type="GO" id="GO:0055085">
    <property type="term" value="P:transmembrane transport"/>
    <property type="evidence" value="ECO:0007669"/>
    <property type="project" value="InterPro"/>
</dbReference>
<evidence type="ECO:0000256" key="1">
    <source>
        <dbReference type="ARBA" id="ARBA00004651"/>
    </source>
</evidence>
<keyword evidence="6 7" id="KW-0472">Membrane</keyword>
<comment type="caution">
    <text evidence="9">The sequence shown here is derived from an EMBL/GenBank/DDBJ whole genome shotgun (WGS) entry which is preliminary data.</text>
</comment>
<keyword evidence="2" id="KW-0813">Transport</keyword>
<evidence type="ECO:0000256" key="3">
    <source>
        <dbReference type="ARBA" id="ARBA00022475"/>
    </source>
</evidence>
<dbReference type="CDD" id="cd06261">
    <property type="entry name" value="TM_PBP2"/>
    <property type="match status" value="1"/>
</dbReference>
<dbReference type="GO" id="GO:0005886">
    <property type="term" value="C:plasma membrane"/>
    <property type="evidence" value="ECO:0007669"/>
    <property type="project" value="UniProtKB-SubCell"/>
</dbReference>
<feature type="transmembrane region" description="Helical" evidence="7">
    <location>
        <begin position="247"/>
        <end position="274"/>
    </location>
</feature>
<protein>
    <recommendedName>
        <fullName evidence="8">ABC transmembrane type-1 domain-containing protein</fullName>
    </recommendedName>
</protein>
<gene>
    <name evidence="9" type="ORF">LCGC14_0764120</name>
</gene>
<dbReference type="PROSITE" id="PS50928">
    <property type="entry name" value="ABC_TM1"/>
    <property type="match status" value="1"/>
</dbReference>
<feature type="transmembrane region" description="Helical" evidence="7">
    <location>
        <begin position="59"/>
        <end position="83"/>
    </location>
</feature>